<dbReference type="STRING" id="299467.A0A443S3J1"/>
<evidence type="ECO:0000313" key="8">
    <source>
        <dbReference type="Proteomes" id="UP000288716"/>
    </source>
</evidence>
<evidence type="ECO:0000256" key="4">
    <source>
        <dbReference type="PROSITE-ProRule" id="PRU00723"/>
    </source>
</evidence>
<name>A0A443S3J1_9ACAR</name>
<keyword evidence="2 4" id="KW-0863">Zinc-finger</keyword>
<keyword evidence="1 4" id="KW-0479">Metal-binding</keyword>
<evidence type="ECO:0000313" key="7">
    <source>
        <dbReference type="EMBL" id="RWS22108.1"/>
    </source>
</evidence>
<keyword evidence="3 4" id="KW-0862">Zinc</keyword>
<dbReference type="AlphaFoldDB" id="A0A443S3J1"/>
<dbReference type="GO" id="GO:0008270">
    <property type="term" value="F:zinc ion binding"/>
    <property type="evidence" value="ECO:0007669"/>
    <property type="project" value="UniProtKB-KW"/>
</dbReference>
<sequence length="325" mass="38228">AEFCKNFANTGKCYGVNCKYIHGSKSDEMQYKQTRHLSVEQDAFWKRSQAFQQRFCNNDPNVCWDHIQSKCFRFYSKCSKGKHPMLREYDPEMLIPLVFVASDNLKLAYKTLTKRSFDWQCETLSNVHTPFRLLFAHIKKQLVSIKMPPEYNFLIKFVCVARQRKEIQRPNFEFRTEFGTEDILGTDTPDSFRLKDWDRITVDIEDEELFSIRYKSQADIFCSICLKKAKKPTFVQCGHPFCNKCVRDWLNTKGFCPECSDRICYLFYDLDSRLATQECVKLDNYGNNESRKCVIASGVIHYRGFTFQDILTSDCDTRTVCCKLN</sequence>
<dbReference type="PROSITE" id="PS50089">
    <property type="entry name" value="ZF_RING_2"/>
    <property type="match status" value="1"/>
</dbReference>
<keyword evidence="8" id="KW-1185">Reference proteome</keyword>
<dbReference type="SUPFAM" id="SSF57850">
    <property type="entry name" value="RING/U-box"/>
    <property type="match status" value="1"/>
</dbReference>
<dbReference type="InterPro" id="IPR017907">
    <property type="entry name" value="Znf_RING_CS"/>
</dbReference>
<evidence type="ECO:0000259" key="6">
    <source>
        <dbReference type="PROSITE" id="PS50103"/>
    </source>
</evidence>
<gene>
    <name evidence="7" type="ORF">B4U80_11706</name>
</gene>
<feature type="domain" description="C3H1-type" evidence="6">
    <location>
        <begin position="1"/>
        <end position="25"/>
    </location>
</feature>
<evidence type="ECO:0000259" key="5">
    <source>
        <dbReference type="PROSITE" id="PS50089"/>
    </source>
</evidence>
<dbReference type="EMBL" id="NCKV01009824">
    <property type="protein sequence ID" value="RWS22108.1"/>
    <property type="molecule type" value="Genomic_DNA"/>
</dbReference>
<feature type="non-terminal residue" evidence="7">
    <location>
        <position position="1"/>
    </location>
</feature>
<dbReference type="Pfam" id="PF00097">
    <property type="entry name" value="zf-C3HC4"/>
    <property type="match status" value="1"/>
</dbReference>
<dbReference type="OrthoDB" id="438726at2759"/>
<comment type="caution">
    <text evidence="7">The sequence shown here is derived from an EMBL/GenBank/DDBJ whole genome shotgun (WGS) entry which is preliminary data.</text>
</comment>
<feature type="zinc finger region" description="C3H1-type" evidence="4">
    <location>
        <begin position="1"/>
        <end position="25"/>
    </location>
</feature>
<dbReference type="Proteomes" id="UP000288716">
    <property type="component" value="Unassembled WGS sequence"/>
</dbReference>
<dbReference type="InterPro" id="IPR018957">
    <property type="entry name" value="Znf_C3HC4_RING-type"/>
</dbReference>
<reference evidence="7 8" key="1">
    <citation type="journal article" date="2018" name="Gigascience">
        <title>Genomes of trombidid mites reveal novel predicted allergens and laterally-transferred genes associated with secondary metabolism.</title>
        <authorList>
            <person name="Dong X."/>
            <person name="Chaisiri K."/>
            <person name="Xia D."/>
            <person name="Armstrong S.D."/>
            <person name="Fang Y."/>
            <person name="Donnelly M.J."/>
            <person name="Kadowaki T."/>
            <person name="McGarry J.W."/>
            <person name="Darby A.C."/>
            <person name="Makepeace B.L."/>
        </authorList>
    </citation>
    <scope>NUCLEOTIDE SEQUENCE [LARGE SCALE GENOMIC DNA]</scope>
    <source>
        <strain evidence="7">UoL-UT</strain>
    </source>
</reference>
<dbReference type="InterPro" id="IPR013083">
    <property type="entry name" value="Znf_RING/FYVE/PHD"/>
</dbReference>
<dbReference type="Gene3D" id="3.30.40.10">
    <property type="entry name" value="Zinc/RING finger domain, C3HC4 (zinc finger)"/>
    <property type="match status" value="1"/>
</dbReference>
<evidence type="ECO:0000256" key="3">
    <source>
        <dbReference type="ARBA" id="ARBA00022833"/>
    </source>
</evidence>
<evidence type="ECO:0000256" key="2">
    <source>
        <dbReference type="ARBA" id="ARBA00022771"/>
    </source>
</evidence>
<proteinExistence type="predicted"/>
<protein>
    <submittedName>
        <fullName evidence="7">Uncharacterized protein</fullName>
    </submittedName>
</protein>
<organism evidence="7 8">
    <name type="scientific">Leptotrombidium deliense</name>
    <dbReference type="NCBI Taxonomy" id="299467"/>
    <lineage>
        <taxon>Eukaryota</taxon>
        <taxon>Metazoa</taxon>
        <taxon>Ecdysozoa</taxon>
        <taxon>Arthropoda</taxon>
        <taxon>Chelicerata</taxon>
        <taxon>Arachnida</taxon>
        <taxon>Acari</taxon>
        <taxon>Acariformes</taxon>
        <taxon>Trombidiformes</taxon>
        <taxon>Prostigmata</taxon>
        <taxon>Anystina</taxon>
        <taxon>Parasitengona</taxon>
        <taxon>Trombiculoidea</taxon>
        <taxon>Trombiculidae</taxon>
        <taxon>Leptotrombidium</taxon>
    </lineage>
</organism>
<dbReference type="PROSITE" id="PS50103">
    <property type="entry name" value="ZF_C3H1"/>
    <property type="match status" value="1"/>
</dbReference>
<accession>A0A443S3J1</accession>
<dbReference type="InterPro" id="IPR001841">
    <property type="entry name" value="Znf_RING"/>
</dbReference>
<evidence type="ECO:0000256" key="1">
    <source>
        <dbReference type="ARBA" id="ARBA00022723"/>
    </source>
</evidence>
<dbReference type="InterPro" id="IPR000571">
    <property type="entry name" value="Znf_CCCH"/>
</dbReference>
<dbReference type="SMART" id="SM00184">
    <property type="entry name" value="RING"/>
    <property type="match status" value="1"/>
</dbReference>
<dbReference type="VEuPathDB" id="VectorBase:LDEU009932"/>
<dbReference type="PROSITE" id="PS00518">
    <property type="entry name" value="ZF_RING_1"/>
    <property type="match status" value="1"/>
</dbReference>
<feature type="domain" description="RING-type" evidence="5">
    <location>
        <begin position="222"/>
        <end position="260"/>
    </location>
</feature>